<dbReference type="EMBL" id="CVMV01000014">
    <property type="protein sequence ID" value="CRG93217.1"/>
    <property type="molecule type" value="Genomic_DNA"/>
</dbReference>
<protein>
    <submittedName>
        <fullName evidence="3">Regulator of chromosome condensation, putative</fullName>
    </submittedName>
</protein>
<dbReference type="RefSeq" id="XP_028526039.1">
    <property type="nucleotide sequence ID" value="XM_028671788.1"/>
</dbReference>
<organism evidence="3 4">
    <name type="scientific">Plasmodium gallinaceum</name>
    <dbReference type="NCBI Taxonomy" id="5849"/>
    <lineage>
        <taxon>Eukaryota</taxon>
        <taxon>Sar</taxon>
        <taxon>Alveolata</taxon>
        <taxon>Apicomplexa</taxon>
        <taxon>Aconoidasida</taxon>
        <taxon>Haemosporida</taxon>
        <taxon>Plasmodiidae</taxon>
        <taxon>Plasmodium</taxon>
        <taxon>Plasmodium (Haemamoeba)</taxon>
    </lineage>
</organism>
<dbReference type="GO" id="GO:0005737">
    <property type="term" value="C:cytoplasm"/>
    <property type="evidence" value="ECO:0007669"/>
    <property type="project" value="TreeGrafter"/>
</dbReference>
<keyword evidence="4" id="KW-1185">Reference proteome</keyword>
<evidence type="ECO:0000313" key="4">
    <source>
        <dbReference type="Proteomes" id="UP000220797"/>
    </source>
</evidence>
<evidence type="ECO:0000256" key="2">
    <source>
        <dbReference type="PROSITE-ProRule" id="PRU00235"/>
    </source>
</evidence>
<reference evidence="3" key="1">
    <citation type="submission" date="2015-04" db="EMBL/GenBank/DDBJ databases">
        <authorList>
            <consortium name="Pathogen Informatics"/>
        </authorList>
    </citation>
    <scope>NUCLEOTIDE SEQUENCE [LARGE SCALE GENOMIC DNA]</scope>
    <source>
        <strain evidence="3">8A</strain>
    </source>
</reference>
<dbReference type="SUPFAM" id="SSF50985">
    <property type="entry name" value="RCC1/BLIP-II"/>
    <property type="match status" value="1"/>
</dbReference>
<sequence length="1354" mass="159478">MSKLYNFKKKSEANIKTCYELNSEDTNYNDDNNIINIRRKNFSHNNILEQLATLSKKKKTSTEENDVWDIISNISNYSSDNNKETEKKKILICLGNNNFGQLGSEENDWIGFVDFSSILINRNKSDSHDEKYKKCKKFNDITKDIKKRRNSMYNNYLCNNLGNNEIYNKILTSLPNDFHLSTIERNIKKNKIRNYKDYNNDNKASIYNSDSINNKISDINNYSNNYYSLNDNNKNTVENLNKIKLQKDNKEIANIKLNYSSNNKNDLIISNIMTRNKYKENLFKKQKNFSENENNYKKYKEKLKEYDDFLSVNEEETTNSSNKKDFKNEEKIFFIPNKIKCGKYHSAVVSENGFVCLWGLNYYGQLGIDSKNSIYTCYKKTKFRTFKNKKNKKCCPLIEKEKIILSPYIHKLIPLKQFGYKHKVKNISLGAFHTLILSYDGYVFTFGCNKKSQLGLPNYYDKKISYTSKPFLIPVNNNSDKFFKSYNDKKKNRFILSSNKTYSKISHPIIYITCGSYNSGIIDANKKLWLWGWNKFGQIDTSYINEKIKKKEKKEKKKKYEICTNNDNIINLQKRKNLKKSESYENKKRERKKEKINNKNVNIPRNINIKKKKMVQISMGKYHSLCLTEDKCVYVWGYLNKNENEKHCFNSSNDYYKNVTALTKIKCLSNLHISNIVSSSTHTAFVAPIKYVNEQNFFMKLNKNWYKSNINKRPGDLFRYNILSKNEGNNNTFLKYYPYNYLNRGGDNVYYVKYTDLHHLINFKEYVNEVDNICNKYSIMNDDIYGNHKNNILRNNMFDQHLEKYSKNFKIENILKPLFLTHSNEYPEINSLQIFQIGIGKNFGIFLTSSPSINKILNNKKIDYINNICSLGVLRNKIPERNIFVIGKSNYNQLCLPSNSKHTISPVYLDKNKLIDEVLKRNKKYNFLNVSNKKKYSDQISYNNRLFYLKKYEERIKKSVTNCSLLYNDVHQKKFSLISNKKNSNKNSLPSYKLNESNLSVFTNNKKSISCTNSSEERDSNNNLNITKNMENENQKVEKNDLEKYYRQNLKSNHITSTIDDQDKFINDDYKQNDTHIFFSSNFFNEKNSINSSNSHVLPLCDNLNENLNTKLESEDITSFIFHCDNIEKNKKEKSFHLIKNEGFVNLLNQKVNINSEKSNEKEINPDFEINETNHNPFEEFYEYSSHNILSTNMNLNISDKENEKNGEHISLNPYNIVVNNNICNIINKNLTNFEIKDDKKCSILTRKKRSSSVNKKDLFRNMILEAIDNINNNTFDDKNEKIKLTSCEKAKSKFKVFKKRNSCLWNFFTYNETKKKNSLNYNLSEKIVNVTLLDVACGDYHSLILLEVDTLTK</sequence>
<dbReference type="OrthoDB" id="10256179at2759"/>
<dbReference type="InterPro" id="IPR000408">
    <property type="entry name" value="Reg_chr_condens"/>
</dbReference>
<dbReference type="Pfam" id="PF13540">
    <property type="entry name" value="RCC1_2"/>
    <property type="match status" value="2"/>
</dbReference>
<dbReference type="InterPro" id="IPR051709">
    <property type="entry name" value="Ub-ligase/GTPase-reg"/>
</dbReference>
<accession>A0A1J1GLH6</accession>
<dbReference type="InterPro" id="IPR009091">
    <property type="entry name" value="RCC1/BLIP-II"/>
</dbReference>
<proteinExistence type="predicted"/>
<keyword evidence="1" id="KW-0677">Repeat</keyword>
<dbReference type="PROSITE" id="PS50012">
    <property type="entry name" value="RCC1_3"/>
    <property type="match status" value="1"/>
</dbReference>
<comment type="caution">
    <text evidence="3">The sequence shown here is derived from an EMBL/GenBank/DDBJ whole genome shotgun (WGS) entry which is preliminary data.</text>
</comment>
<dbReference type="GeneID" id="39729445"/>
<dbReference type="PANTHER" id="PTHR45622">
    <property type="entry name" value="UBIQUITIN-PROTEIN LIGASE E3A-RELATED"/>
    <property type="match status" value="1"/>
</dbReference>
<dbReference type="Gene3D" id="2.130.10.30">
    <property type="entry name" value="Regulator of chromosome condensation 1/beta-lactamase-inhibitor protein II"/>
    <property type="match status" value="2"/>
</dbReference>
<dbReference type="Proteomes" id="UP000220797">
    <property type="component" value="Unassembled WGS sequence"/>
</dbReference>
<feature type="repeat" description="RCC1" evidence="2">
    <location>
        <begin position="441"/>
        <end position="525"/>
    </location>
</feature>
<dbReference type="VEuPathDB" id="PlasmoDB:PGAL8A_00092100"/>
<gene>
    <name evidence="3" type="ORF">PGAL8A_00092100</name>
</gene>
<evidence type="ECO:0000256" key="1">
    <source>
        <dbReference type="ARBA" id="ARBA00022737"/>
    </source>
</evidence>
<dbReference type="PANTHER" id="PTHR45622:SF57">
    <property type="entry name" value="CHROMOSOME UNDETERMINED SCAFFOLD_59, WHOLE GENOME SHOTGUN SEQUENCE"/>
    <property type="match status" value="1"/>
</dbReference>
<name>A0A1J1GLH6_PLAGA</name>
<evidence type="ECO:0000313" key="3">
    <source>
        <dbReference type="EMBL" id="CRG93217.1"/>
    </source>
</evidence>